<dbReference type="Proteomes" id="UP001286313">
    <property type="component" value="Unassembled WGS sequence"/>
</dbReference>
<evidence type="ECO:0000256" key="2">
    <source>
        <dbReference type="SAM" id="SignalP"/>
    </source>
</evidence>
<keyword evidence="1" id="KW-1133">Transmembrane helix</keyword>
<dbReference type="EMBL" id="JAWQEG010003829">
    <property type="protein sequence ID" value="KAK3864288.1"/>
    <property type="molecule type" value="Genomic_DNA"/>
</dbReference>
<evidence type="ECO:0000256" key="1">
    <source>
        <dbReference type="SAM" id="Phobius"/>
    </source>
</evidence>
<feature type="chain" id="PRO_5041925540" evidence="2">
    <location>
        <begin position="51"/>
        <end position="185"/>
    </location>
</feature>
<protein>
    <submittedName>
        <fullName evidence="3">Uncharacterized protein</fullName>
    </submittedName>
</protein>
<feature type="transmembrane region" description="Helical" evidence="1">
    <location>
        <begin position="88"/>
        <end position="105"/>
    </location>
</feature>
<evidence type="ECO:0000313" key="3">
    <source>
        <dbReference type="EMBL" id="KAK3864288.1"/>
    </source>
</evidence>
<dbReference type="AlphaFoldDB" id="A0AAE1F061"/>
<proteinExistence type="predicted"/>
<sequence>MKKKEGGTKTSVITLLRVQQGRHTDACGTSVKNMKRVLLLLVLVATGALATKTDDDQNQIQEESEGRLLLDPIKAAALLTPAKALFEVATQIVILIALIFFIVILKNATGLGDSGSGSGYEYYHLPSHSGSGYDHHASGYDSGSSSSYSSGYNKRSADLPSSFSDLPVVQKLSERVHNAIENLSQ</sequence>
<keyword evidence="1" id="KW-0812">Transmembrane</keyword>
<reference evidence="3" key="1">
    <citation type="submission" date="2023-10" db="EMBL/GenBank/DDBJ databases">
        <title>Genome assemblies of two species of porcelain crab, Petrolisthes cinctipes and Petrolisthes manimaculis (Anomura: Porcellanidae).</title>
        <authorList>
            <person name="Angst P."/>
        </authorList>
    </citation>
    <scope>NUCLEOTIDE SEQUENCE</scope>
    <source>
        <strain evidence="3">PB745_01</strain>
        <tissue evidence="3">Gill</tissue>
    </source>
</reference>
<feature type="signal peptide" evidence="2">
    <location>
        <begin position="1"/>
        <end position="50"/>
    </location>
</feature>
<comment type="caution">
    <text evidence="3">The sequence shown here is derived from an EMBL/GenBank/DDBJ whole genome shotgun (WGS) entry which is preliminary data.</text>
</comment>
<accession>A0AAE1F061</accession>
<evidence type="ECO:0000313" key="4">
    <source>
        <dbReference type="Proteomes" id="UP001286313"/>
    </source>
</evidence>
<keyword evidence="4" id="KW-1185">Reference proteome</keyword>
<name>A0AAE1F061_PETCI</name>
<gene>
    <name evidence="3" type="ORF">Pcinc_030016</name>
</gene>
<keyword evidence="2" id="KW-0732">Signal</keyword>
<organism evidence="3 4">
    <name type="scientific">Petrolisthes cinctipes</name>
    <name type="common">Flat porcelain crab</name>
    <dbReference type="NCBI Taxonomy" id="88211"/>
    <lineage>
        <taxon>Eukaryota</taxon>
        <taxon>Metazoa</taxon>
        <taxon>Ecdysozoa</taxon>
        <taxon>Arthropoda</taxon>
        <taxon>Crustacea</taxon>
        <taxon>Multicrustacea</taxon>
        <taxon>Malacostraca</taxon>
        <taxon>Eumalacostraca</taxon>
        <taxon>Eucarida</taxon>
        <taxon>Decapoda</taxon>
        <taxon>Pleocyemata</taxon>
        <taxon>Anomura</taxon>
        <taxon>Galatheoidea</taxon>
        <taxon>Porcellanidae</taxon>
        <taxon>Petrolisthes</taxon>
    </lineage>
</organism>
<keyword evidence="1" id="KW-0472">Membrane</keyword>